<organism evidence="1 2">
    <name type="scientific">Blastomonas natatoria</name>
    <dbReference type="NCBI Taxonomy" id="34015"/>
    <lineage>
        <taxon>Bacteria</taxon>
        <taxon>Pseudomonadati</taxon>
        <taxon>Pseudomonadota</taxon>
        <taxon>Alphaproteobacteria</taxon>
        <taxon>Sphingomonadales</taxon>
        <taxon>Sphingomonadaceae</taxon>
        <taxon>Blastomonas</taxon>
    </lineage>
</organism>
<comment type="caution">
    <text evidence="1">The sequence shown here is derived from an EMBL/GenBank/DDBJ whole genome shotgun (WGS) entry which is preliminary data.</text>
</comment>
<proteinExistence type="predicted"/>
<keyword evidence="2" id="KW-1185">Reference proteome</keyword>
<sequence length="166" mass="17652">MLPLGTAGACAPVTRKRRPSFDSSQLGFSFEVPKPATKPADLAGLGAMTAAGVSMVLKGDPRSRQEIAGAMSALLDEEVSALMLDAYASEARGNHNIPFHRALALIAVTGRIDVIDPLMRRIGAALVVGDEMILTEMGNIDRQVAELKARQRMLATIAKPMKRGGR</sequence>
<reference evidence="1 2" key="1">
    <citation type="submission" date="2018-05" db="EMBL/GenBank/DDBJ databases">
        <title>Genomic Encyclopedia of Type Strains, Phase IV (KMG-IV): sequencing the most valuable type-strain genomes for metagenomic binning, comparative biology and taxonomic classification.</title>
        <authorList>
            <person name="Goeker M."/>
        </authorList>
    </citation>
    <scope>NUCLEOTIDE SEQUENCE [LARGE SCALE GENOMIC DNA]</scope>
    <source>
        <strain evidence="1 2">DSM 3183</strain>
    </source>
</reference>
<dbReference type="EMBL" id="QJJM01000001">
    <property type="protein sequence ID" value="PXW79013.1"/>
    <property type="molecule type" value="Genomic_DNA"/>
</dbReference>
<name>A0A2V3VB72_9SPHN</name>
<dbReference type="AlphaFoldDB" id="A0A2V3VB72"/>
<evidence type="ECO:0000313" key="1">
    <source>
        <dbReference type="EMBL" id="PXW79013.1"/>
    </source>
</evidence>
<gene>
    <name evidence="1" type="ORF">C7451_10175</name>
</gene>
<protein>
    <submittedName>
        <fullName evidence="1">Uncharacterized protein</fullName>
    </submittedName>
</protein>
<evidence type="ECO:0000313" key="2">
    <source>
        <dbReference type="Proteomes" id="UP000248014"/>
    </source>
</evidence>
<accession>A0A2V3VB72</accession>
<dbReference type="Proteomes" id="UP000248014">
    <property type="component" value="Unassembled WGS sequence"/>
</dbReference>